<dbReference type="RefSeq" id="WP_105594328.1">
    <property type="nucleotide sequence ID" value="NZ_PDET01000015.1"/>
</dbReference>
<evidence type="ECO:0000313" key="5">
    <source>
        <dbReference type="Proteomes" id="UP000239181"/>
    </source>
</evidence>
<sequence>MSIKPGSNDAAVRAEARRWFLAMQNGPSRRQLAACDKWRQAHPAHEEAWLAIESVWQDTAAPSQQLAEKEADVLSDYLAAMDKNRARKATRRRAGSAAALCVTLVMLAGLWLQNPSWMQNLSADRVAAKGERREVLLADGSKVLLDADSAFSVDFTPDVRRIHLLRGGAFFDVVSSKTPFIVDTPAGSVRVLGTQFDVRLQESGGVVTLARGSVAVSSEGQPQPTMIKPGQQVAFSPQGVAAPASVNVQDAMAWHGGRYIFYRARLGDVMREVERYRPGRVLMPSSALADQRVTGSFSLADTDKALDSLQASVGFRMRKVTDYLVIITQ</sequence>
<dbReference type="Pfam" id="PF16220">
    <property type="entry name" value="DUF4880"/>
    <property type="match status" value="1"/>
</dbReference>
<dbReference type="InterPro" id="IPR032623">
    <property type="entry name" value="FecR_N"/>
</dbReference>
<comment type="caution">
    <text evidence="4">The sequence shown here is derived from an EMBL/GenBank/DDBJ whole genome shotgun (WGS) entry which is preliminary data.</text>
</comment>
<dbReference type="Gene3D" id="3.55.50.30">
    <property type="match status" value="1"/>
</dbReference>
<dbReference type="Pfam" id="PF04773">
    <property type="entry name" value="FecR"/>
    <property type="match status" value="1"/>
</dbReference>
<keyword evidence="5" id="KW-1185">Reference proteome</keyword>
<name>A0A2S9I7T1_9GAMM</name>
<protein>
    <submittedName>
        <fullName evidence="4">Fe2+-dicitrate sensor, membrane component</fullName>
    </submittedName>
</protein>
<evidence type="ECO:0000313" key="4">
    <source>
        <dbReference type="EMBL" id="PRD13853.1"/>
    </source>
</evidence>
<dbReference type="OrthoDB" id="8641865at2"/>
<keyword evidence="1" id="KW-1133">Transmembrane helix</keyword>
<dbReference type="PANTHER" id="PTHR30273">
    <property type="entry name" value="PERIPLASMIC SIGNAL SENSOR AND SIGMA FACTOR ACTIVATOR FECR-RELATED"/>
    <property type="match status" value="1"/>
</dbReference>
<keyword evidence="1" id="KW-0472">Membrane</keyword>
<gene>
    <name evidence="4" type="ORF">CQW29_19100</name>
</gene>
<dbReference type="EMBL" id="PDET01000015">
    <property type="protein sequence ID" value="PRD13853.1"/>
    <property type="molecule type" value="Genomic_DNA"/>
</dbReference>
<dbReference type="GO" id="GO:0016989">
    <property type="term" value="F:sigma factor antagonist activity"/>
    <property type="evidence" value="ECO:0007669"/>
    <property type="project" value="TreeGrafter"/>
</dbReference>
<dbReference type="PANTHER" id="PTHR30273:SF2">
    <property type="entry name" value="PROTEIN FECR"/>
    <property type="match status" value="1"/>
</dbReference>
<accession>A0A2S9I7T1</accession>
<reference evidence="4 5" key="1">
    <citation type="submission" date="2017-10" db="EMBL/GenBank/DDBJ databases">
        <title>Draft genome of two endophytic bacteria isolated from 'guarana' Paullinia cupana (Mart.) Ducke.</title>
        <authorList>
            <person name="Siqueira K.A."/>
            <person name="Liotti R.G."/>
            <person name="Mendes T.A."/>
            <person name="Soares M.A."/>
        </authorList>
    </citation>
    <scope>NUCLEOTIDE SEQUENCE [LARGE SCALE GENOMIC DNA]</scope>
    <source>
        <strain evidence="4 5">342</strain>
    </source>
</reference>
<dbReference type="Proteomes" id="UP000239181">
    <property type="component" value="Unassembled WGS sequence"/>
</dbReference>
<dbReference type="InterPro" id="IPR012373">
    <property type="entry name" value="Ferrdict_sens_TM"/>
</dbReference>
<evidence type="ECO:0000259" key="2">
    <source>
        <dbReference type="Pfam" id="PF04773"/>
    </source>
</evidence>
<dbReference type="Gene3D" id="2.60.120.1440">
    <property type="match status" value="1"/>
</dbReference>
<keyword evidence="1" id="KW-0812">Transmembrane</keyword>
<dbReference type="InterPro" id="IPR006860">
    <property type="entry name" value="FecR"/>
</dbReference>
<proteinExistence type="predicted"/>
<dbReference type="AlphaFoldDB" id="A0A2S9I7T1"/>
<feature type="domain" description="FecR N-terminal" evidence="3">
    <location>
        <begin position="15"/>
        <end position="54"/>
    </location>
</feature>
<feature type="transmembrane region" description="Helical" evidence="1">
    <location>
        <begin position="94"/>
        <end position="112"/>
    </location>
</feature>
<evidence type="ECO:0000256" key="1">
    <source>
        <dbReference type="SAM" id="Phobius"/>
    </source>
</evidence>
<dbReference type="PIRSF" id="PIRSF018266">
    <property type="entry name" value="FecR"/>
    <property type="match status" value="1"/>
</dbReference>
<organism evidence="4 5">
    <name type="scientific">Pantoea coffeiphila</name>
    <dbReference type="NCBI Taxonomy" id="1465635"/>
    <lineage>
        <taxon>Bacteria</taxon>
        <taxon>Pseudomonadati</taxon>
        <taxon>Pseudomonadota</taxon>
        <taxon>Gammaproteobacteria</taxon>
        <taxon>Enterobacterales</taxon>
        <taxon>Erwiniaceae</taxon>
        <taxon>Pantoea</taxon>
    </lineage>
</organism>
<evidence type="ECO:0000259" key="3">
    <source>
        <dbReference type="Pfam" id="PF16220"/>
    </source>
</evidence>
<feature type="domain" description="FecR protein" evidence="2">
    <location>
        <begin position="128"/>
        <end position="214"/>
    </location>
</feature>